<keyword evidence="5" id="KW-1185">Reference proteome</keyword>
<dbReference type="Proteomes" id="UP000012589">
    <property type="component" value="Unassembled WGS sequence"/>
</dbReference>
<dbReference type="AlphaFoldDB" id="N2AML4"/>
<reference evidence="4 5" key="1">
    <citation type="journal article" date="2014" name="Genome Announc.">
        <title>Draft genome sequences of the altered schaedler flora, a defined bacterial community from gnotobiotic mice.</title>
        <authorList>
            <person name="Wannemuehler M.J."/>
            <person name="Overstreet A.M."/>
            <person name="Ward D.V."/>
            <person name="Phillips G.J."/>
        </authorList>
    </citation>
    <scope>NUCLEOTIDE SEQUENCE [LARGE SCALE GENOMIC DNA]</scope>
    <source>
        <strain evidence="4 5">ASF492</strain>
    </source>
</reference>
<keyword evidence="2" id="KW-0325">Glycoprotein</keyword>
<dbReference type="Gene3D" id="3.40.50.300">
    <property type="entry name" value="P-loop containing nucleotide triphosphate hydrolases"/>
    <property type="match status" value="1"/>
</dbReference>
<dbReference type="PATRIC" id="fig|1235802.3.peg.2882"/>
<dbReference type="STRING" id="1235802.C823_02730"/>
<dbReference type="InterPro" id="IPR027417">
    <property type="entry name" value="P-loop_NTPase"/>
</dbReference>
<feature type="domain" description="Sulfotransferase" evidence="3">
    <location>
        <begin position="138"/>
        <end position="325"/>
    </location>
</feature>
<comment type="caution">
    <text evidence="4">The sequence shown here is derived from an EMBL/GenBank/DDBJ whole genome shotgun (WGS) entry which is preliminary data.</text>
</comment>
<gene>
    <name evidence="4" type="ORF">C823_02730</name>
</gene>
<dbReference type="OrthoDB" id="9797480at2"/>
<dbReference type="InterPro" id="IPR037359">
    <property type="entry name" value="NST/OST"/>
</dbReference>
<name>N2AML4_9FIRM</name>
<accession>N2AML4</accession>
<dbReference type="PANTHER" id="PTHR10605">
    <property type="entry name" value="HEPARAN SULFATE SULFOTRANSFERASE"/>
    <property type="match status" value="1"/>
</dbReference>
<evidence type="ECO:0000313" key="4">
    <source>
        <dbReference type="EMBL" id="EMZ25714.1"/>
    </source>
</evidence>
<dbReference type="EMBL" id="AQFT01000087">
    <property type="protein sequence ID" value="EMZ25714.1"/>
    <property type="molecule type" value="Genomic_DNA"/>
</dbReference>
<evidence type="ECO:0000256" key="2">
    <source>
        <dbReference type="ARBA" id="ARBA00023180"/>
    </source>
</evidence>
<dbReference type="PANTHER" id="PTHR10605:SF56">
    <property type="entry name" value="BIFUNCTIONAL HEPARAN SULFATE N-DEACETYLASE_N-SULFOTRANSFERASE"/>
    <property type="match status" value="1"/>
</dbReference>
<proteinExistence type="predicted"/>
<dbReference type="InterPro" id="IPR000863">
    <property type="entry name" value="Sulfotransferase_dom"/>
</dbReference>
<dbReference type="GO" id="GO:0008146">
    <property type="term" value="F:sulfotransferase activity"/>
    <property type="evidence" value="ECO:0007669"/>
    <property type="project" value="InterPro"/>
</dbReference>
<dbReference type="HOGENOM" id="CLU_729087_0_0_9"/>
<evidence type="ECO:0000313" key="5">
    <source>
        <dbReference type="Proteomes" id="UP000012589"/>
    </source>
</evidence>
<organism evidence="4 5">
    <name type="scientific">Eubacterium plexicaudatum ASF492</name>
    <dbReference type="NCBI Taxonomy" id="1235802"/>
    <lineage>
        <taxon>Bacteria</taxon>
        <taxon>Bacillati</taxon>
        <taxon>Bacillota</taxon>
        <taxon>Clostridia</taxon>
        <taxon>Eubacteriales</taxon>
        <taxon>Eubacteriaceae</taxon>
        <taxon>Eubacterium</taxon>
    </lineage>
</organism>
<evidence type="ECO:0000259" key="3">
    <source>
        <dbReference type="Pfam" id="PF00685"/>
    </source>
</evidence>
<protein>
    <recommendedName>
        <fullName evidence="3">Sulfotransferase domain-containing protein</fullName>
    </recommendedName>
</protein>
<dbReference type="Pfam" id="PF00685">
    <property type="entry name" value="Sulfotransfer_1"/>
    <property type="match status" value="1"/>
</dbReference>
<dbReference type="SUPFAM" id="SSF52540">
    <property type="entry name" value="P-loop containing nucleoside triphosphate hydrolases"/>
    <property type="match status" value="1"/>
</dbReference>
<evidence type="ECO:0000256" key="1">
    <source>
        <dbReference type="ARBA" id="ARBA00022679"/>
    </source>
</evidence>
<dbReference type="eggNOG" id="COG0457">
    <property type="taxonomic scope" value="Bacteria"/>
</dbReference>
<keyword evidence="1" id="KW-0808">Transferase</keyword>
<sequence>MSVQDERFIYESKFLDVCLKNAASVIIYGIGVYGSAVVDYMIKTGNKEKIRGIVVTDRKDAHATYENIPISDAKSCFRNEENRNCLVIVAVSIQFQESIVAILESFGIKRWYCLTRHAYLNLMKNGDKRLRIPYRGVDFLIAGFIKCGTTSLHSALRKVDSVFVPLEKETHFFWWFDKVDNAEEKLIERYFSDIRKGQKVIGAVDPTFYSYADEIYQYFGPSVRLVFVMRNPAEAAFSLYKMENRGGNPIFEDMYRKYGSYHEKMFEHYFENIIKNEKYPFHYDYWLQKFYKRFPKEQIHIVFFEDMAKFPEREISHILEFIGTNEKHVISELPRANEGNFVLKNLEGYRIAKQRGELQYVLNYSFSDEKTIGGGVRCR</sequence>